<keyword evidence="4" id="KW-1185">Reference proteome</keyword>
<feature type="region of interest" description="Disordered" evidence="1">
    <location>
        <begin position="49"/>
        <end position="79"/>
    </location>
</feature>
<dbReference type="Pfam" id="PF25809">
    <property type="entry name" value="STEEP1"/>
    <property type="match status" value="1"/>
</dbReference>
<sequence length="213" mass="22204">MDITQTSRAYFAMPSPTPSEKISLAASSTVYTYHCLCTHLLLATSTPLPALPKRKNSQDGAHMMPLPPPPTTSTTTASTTGQLSAAAARVAARRASEVTPSDHYGLLLSTHLDGAPEVVTSSDGFEKRYLQRCGRCALVVGYQLDWQQFGSGERHGRRDDIVYLLPGGFVTTSDMIMGGKAAASAGAGTGTAGGNASSEKAGLGLVSVSEVKV</sequence>
<evidence type="ECO:0000259" key="2">
    <source>
        <dbReference type="Pfam" id="PF25809"/>
    </source>
</evidence>
<evidence type="ECO:0000313" key="4">
    <source>
        <dbReference type="Proteomes" id="UP001152607"/>
    </source>
</evidence>
<reference evidence="3" key="1">
    <citation type="submission" date="2023-01" db="EMBL/GenBank/DDBJ databases">
        <authorList>
            <person name="Van Ghelder C."/>
            <person name="Rancurel C."/>
        </authorList>
    </citation>
    <scope>NUCLEOTIDE SEQUENCE</scope>
    <source>
        <strain evidence="3">CNCM I-4278</strain>
    </source>
</reference>
<feature type="domain" description="STEEP1" evidence="2">
    <location>
        <begin position="27"/>
        <end position="175"/>
    </location>
</feature>
<name>A0A9W4UH48_9PLEO</name>
<dbReference type="Proteomes" id="UP001152607">
    <property type="component" value="Unassembled WGS sequence"/>
</dbReference>
<dbReference type="EMBL" id="CAOQHR010000006">
    <property type="protein sequence ID" value="CAI6335589.1"/>
    <property type="molecule type" value="Genomic_DNA"/>
</dbReference>
<comment type="caution">
    <text evidence="3">The sequence shown here is derived from an EMBL/GenBank/DDBJ whole genome shotgun (WGS) entry which is preliminary data.</text>
</comment>
<dbReference type="OrthoDB" id="418131at2759"/>
<dbReference type="AlphaFoldDB" id="A0A9W4UH48"/>
<accession>A0A9W4UH48</accession>
<evidence type="ECO:0000313" key="3">
    <source>
        <dbReference type="EMBL" id="CAI6335589.1"/>
    </source>
</evidence>
<dbReference type="InterPro" id="IPR057965">
    <property type="entry name" value="STEEP1_dom"/>
</dbReference>
<evidence type="ECO:0000256" key="1">
    <source>
        <dbReference type="SAM" id="MobiDB-lite"/>
    </source>
</evidence>
<organism evidence="3 4">
    <name type="scientific">Periconia digitata</name>
    <dbReference type="NCBI Taxonomy" id="1303443"/>
    <lineage>
        <taxon>Eukaryota</taxon>
        <taxon>Fungi</taxon>
        <taxon>Dikarya</taxon>
        <taxon>Ascomycota</taxon>
        <taxon>Pezizomycotina</taxon>
        <taxon>Dothideomycetes</taxon>
        <taxon>Pleosporomycetidae</taxon>
        <taxon>Pleosporales</taxon>
        <taxon>Massarineae</taxon>
        <taxon>Periconiaceae</taxon>
        <taxon>Periconia</taxon>
    </lineage>
</organism>
<proteinExistence type="predicted"/>
<protein>
    <recommendedName>
        <fullName evidence="2">STEEP1 domain-containing protein</fullName>
    </recommendedName>
</protein>
<gene>
    <name evidence="3" type="ORF">PDIGIT_LOCUS8673</name>
</gene>